<organism evidence="1 2">
    <name type="scientific">Lindgomyces ingoldianus</name>
    <dbReference type="NCBI Taxonomy" id="673940"/>
    <lineage>
        <taxon>Eukaryota</taxon>
        <taxon>Fungi</taxon>
        <taxon>Dikarya</taxon>
        <taxon>Ascomycota</taxon>
        <taxon>Pezizomycotina</taxon>
        <taxon>Dothideomycetes</taxon>
        <taxon>Pleosporomycetidae</taxon>
        <taxon>Pleosporales</taxon>
        <taxon>Lindgomycetaceae</taxon>
        <taxon>Lindgomyces</taxon>
    </lineage>
</organism>
<proteinExistence type="predicted"/>
<accession>A0ACB6QPB8</accession>
<evidence type="ECO:0000313" key="1">
    <source>
        <dbReference type="EMBL" id="KAF2467947.1"/>
    </source>
</evidence>
<name>A0ACB6QPB8_9PLEO</name>
<dbReference type="Proteomes" id="UP000799755">
    <property type="component" value="Unassembled WGS sequence"/>
</dbReference>
<evidence type="ECO:0000313" key="2">
    <source>
        <dbReference type="Proteomes" id="UP000799755"/>
    </source>
</evidence>
<keyword evidence="2" id="KW-1185">Reference proteome</keyword>
<reference evidence="1" key="1">
    <citation type="journal article" date="2020" name="Stud. Mycol.">
        <title>101 Dothideomycetes genomes: a test case for predicting lifestyles and emergence of pathogens.</title>
        <authorList>
            <person name="Haridas S."/>
            <person name="Albert R."/>
            <person name="Binder M."/>
            <person name="Bloem J."/>
            <person name="Labutti K."/>
            <person name="Salamov A."/>
            <person name="Andreopoulos B."/>
            <person name="Baker S."/>
            <person name="Barry K."/>
            <person name="Bills G."/>
            <person name="Bluhm B."/>
            <person name="Cannon C."/>
            <person name="Castanera R."/>
            <person name="Culley D."/>
            <person name="Daum C."/>
            <person name="Ezra D."/>
            <person name="Gonzalez J."/>
            <person name="Henrissat B."/>
            <person name="Kuo A."/>
            <person name="Liang C."/>
            <person name="Lipzen A."/>
            <person name="Lutzoni F."/>
            <person name="Magnuson J."/>
            <person name="Mondo S."/>
            <person name="Nolan M."/>
            <person name="Ohm R."/>
            <person name="Pangilinan J."/>
            <person name="Park H.-J."/>
            <person name="Ramirez L."/>
            <person name="Alfaro M."/>
            <person name="Sun H."/>
            <person name="Tritt A."/>
            <person name="Yoshinaga Y."/>
            <person name="Zwiers L.-H."/>
            <person name="Turgeon B."/>
            <person name="Goodwin S."/>
            <person name="Spatafora J."/>
            <person name="Crous P."/>
            <person name="Grigoriev I."/>
        </authorList>
    </citation>
    <scope>NUCLEOTIDE SEQUENCE</scope>
    <source>
        <strain evidence="1">ATCC 200398</strain>
    </source>
</reference>
<sequence>MFFALLLLYAFGLTRVTVATGIGTFTDNKCTKSHDLLTGPNGYPDGTCTPLNLTSSLPGFQVVGLDSGCAVTIYGHDDETNQPCSSPTKIVAELASCYNSSWVYYSIDGCDPPGQTPSAAPTLSTTPQHKNSSNIGAIVGGIVGGVVGIALVIIVIFLCYRQRKGLVALQTPPPSYELPNGAVMELHQSEKKAHTELYAHEAAVEMGRNSTYIPPAELPAEERLEAKKYAQPEV</sequence>
<comment type="caution">
    <text evidence="1">The sequence shown here is derived from an EMBL/GenBank/DDBJ whole genome shotgun (WGS) entry which is preliminary data.</text>
</comment>
<dbReference type="EMBL" id="MU003518">
    <property type="protein sequence ID" value="KAF2467947.1"/>
    <property type="molecule type" value="Genomic_DNA"/>
</dbReference>
<gene>
    <name evidence="1" type="ORF">BDR25DRAFT_327148</name>
</gene>
<protein>
    <submittedName>
        <fullName evidence="1">Uncharacterized protein</fullName>
    </submittedName>
</protein>